<dbReference type="InterPro" id="IPR013216">
    <property type="entry name" value="Methyltransf_11"/>
</dbReference>
<feature type="domain" description="Methyltransferase type 11" evidence="1">
    <location>
        <begin position="38"/>
        <end position="134"/>
    </location>
</feature>
<dbReference type="RefSeq" id="WP_369312558.1">
    <property type="nucleotide sequence ID" value="NZ_JBEHZE010000001.1"/>
</dbReference>
<dbReference type="PANTHER" id="PTHR45036:SF1">
    <property type="entry name" value="METHYLTRANSFERASE LIKE 7A"/>
    <property type="match status" value="1"/>
</dbReference>
<keyword evidence="2" id="KW-0489">Methyltransferase</keyword>
<dbReference type="InterPro" id="IPR052356">
    <property type="entry name" value="Thiol_S-MT"/>
</dbReference>
<evidence type="ECO:0000313" key="2">
    <source>
        <dbReference type="EMBL" id="MEX6632634.1"/>
    </source>
</evidence>
<reference evidence="2 3" key="1">
    <citation type="submission" date="2024-05" db="EMBL/GenBank/DDBJ databases">
        <title>Three bacterial strains, DH-69, EH-24, and ECK-19 isolated from coastal sediments.</title>
        <authorList>
            <person name="Ye Y.-Q."/>
            <person name="Du Z.-J."/>
        </authorList>
    </citation>
    <scope>NUCLEOTIDE SEQUENCE [LARGE SCALE GENOMIC DNA]</scope>
    <source>
        <strain evidence="2 3">ECK-19</strain>
    </source>
</reference>
<comment type="caution">
    <text evidence="2">The sequence shown here is derived from an EMBL/GenBank/DDBJ whole genome shotgun (WGS) entry which is preliminary data.</text>
</comment>
<dbReference type="InterPro" id="IPR029063">
    <property type="entry name" value="SAM-dependent_MTases_sf"/>
</dbReference>
<keyword evidence="3" id="KW-1185">Reference proteome</keyword>
<dbReference type="EMBL" id="JBEHZE010000001">
    <property type="protein sequence ID" value="MEX6632634.1"/>
    <property type="molecule type" value="Genomic_DNA"/>
</dbReference>
<dbReference type="CDD" id="cd02440">
    <property type="entry name" value="AdoMet_MTases"/>
    <property type="match status" value="1"/>
</dbReference>
<accession>A0ABV3Z1H2</accession>
<dbReference type="Pfam" id="PF08241">
    <property type="entry name" value="Methyltransf_11"/>
    <property type="match status" value="1"/>
</dbReference>
<dbReference type="GO" id="GO:0008168">
    <property type="term" value="F:methyltransferase activity"/>
    <property type="evidence" value="ECO:0007669"/>
    <property type="project" value="UniProtKB-KW"/>
</dbReference>
<evidence type="ECO:0000313" key="3">
    <source>
        <dbReference type="Proteomes" id="UP001560685"/>
    </source>
</evidence>
<dbReference type="GO" id="GO:0032259">
    <property type="term" value="P:methylation"/>
    <property type="evidence" value="ECO:0007669"/>
    <property type="project" value="UniProtKB-KW"/>
</dbReference>
<dbReference type="Proteomes" id="UP001560685">
    <property type="component" value="Unassembled WGS sequence"/>
</dbReference>
<keyword evidence="2" id="KW-0808">Transferase</keyword>
<organism evidence="2 3">
    <name type="scientific">Hyphococcus lacteus</name>
    <dbReference type="NCBI Taxonomy" id="3143536"/>
    <lineage>
        <taxon>Bacteria</taxon>
        <taxon>Pseudomonadati</taxon>
        <taxon>Pseudomonadota</taxon>
        <taxon>Alphaproteobacteria</taxon>
        <taxon>Parvularculales</taxon>
        <taxon>Parvularculaceae</taxon>
        <taxon>Hyphococcus</taxon>
    </lineage>
</organism>
<dbReference type="PANTHER" id="PTHR45036">
    <property type="entry name" value="METHYLTRANSFERASE LIKE 7B"/>
    <property type="match status" value="1"/>
</dbReference>
<dbReference type="SUPFAM" id="SSF53335">
    <property type="entry name" value="S-adenosyl-L-methionine-dependent methyltransferases"/>
    <property type="match status" value="1"/>
</dbReference>
<evidence type="ECO:0000259" key="1">
    <source>
        <dbReference type="Pfam" id="PF08241"/>
    </source>
</evidence>
<proteinExistence type="predicted"/>
<gene>
    <name evidence="2" type="ORF">ABFZ84_03650</name>
</gene>
<protein>
    <submittedName>
        <fullName evidence="2">Class I SAM-dependent methyltransferase</fullName>
    </submittedName>
</protein>
<dbReference type="Gene3D" id="3.40.50.150">
    <property type="entry name" value="Vaccinia Virus protein VP39"/>
    <property type="match status" value="1"/>
</dbReference>
<name>A0ABV3Z1H2_9PROT</name>
<sequence length="205" mass="22171">MGWYGEYIEPALVSCACGLKAISKERVKIVPKATGRVLEIGFGSGHNAPFYNQSAIEHLYALEPSAAMRKRAQKRVADLAIPMECLDLPGEEIPLADEVVDTVLVTFTLCTIPDVEKALAGMRRVLKPDGKLVFLEHGLAPDAGIAKWQNRLNGVWGKLAGGCNLNRDTTLMIRNAGFDIKSVDQHYAAGSPKFAGYMSLGVAGR</sequence>